<name>M1E079_SOLTU</name>
<proteinExistence type="predicted"/>
<protein>
    <submittedName>
        <fullName evidence="1">Uncharacterized protein</fullName>
    </submittedName>
</protein>
<dbReference type="Gramene" id="PGSC0003DMT400097250">
    <property type="protein sequence ID" value="PGSC0003DMT400097250"/>
    <property type="gene ID" value="PGSC0003DMG400046821"/>
</dbReference>
<dbReference type="HOGENOM" id="CLU_2241421_0_0_1"/>
<reference evidence="2" key="1">
    <citation type="journal article" date="2011" name="Nature">
        <title>Genome sequence and analysis of the tuber crop potato.</title>
        <authorList>
            <consortium name="The Potato Genome Sequencing Consortium"/>
        </authorList>
    </citation>
    <scope>NUCLEOTIDE SEQUENCE [LARGE SCALE GENOMIC DNA]</scope>
    <source>
        <strain evidence="2">cv. DM1-3 516 R44</strain>
    </source>
</reference>
<accession>M1E079</accession>
<dbReference type="EnsemblPlants" id="PGSC0003DMT400097250">
    <property type="protein sequence ID" value="PGSC0003DMT400097250"/>
    <property type="gene ID" value="PGSC0003DMG400046821"/>
</dbReference>
<evidence type="ECO:0000313" key="2">
    <source>
        <dbReference type="Proteomes" id="UP000011115"/>
    </source>
</evidence>
<dbReference type="AlphaFoldDB" id="M1E079"/>
<dbReference type="PaxDb" id="4113-PGSC0003DMT400097250"/>
<keyword evidence="2" id="KW-1185">Reference proteome</keyword>
<organism evidence="1 2">
    <name type="scientific">Solanum tuberosum</name>
    <name type="common">Potato</name>
    <dbReference type="NCBI Taxonomy" id="4113"/>
    <lineage>
        <taxon>Eukaryota</taxon>
        <taxon>Viridiplantae</taxon>
        <taxon>Streptophyta</taxon>
        <taxon>Embryophyta</taxon>
        <taxon>Tracheophyta</taxon>
        <taxon>Spermatophyta</taxon>
        <taxon>Magnoliopsida</taxon>
        <taxon>eudicotyledons</taxon>
        <taxon>Gunneridae</taxon>
        <taxon>Pentapetalae</taxon>
        <taxon>asterids</taxon>
        <taxon>lamiids</taxon>
        <taxon>Solanales</taxon>
        <taxon>Solanaceae</taxon>
        <taxon>Solanoideae</taxon>
        <taxon>Solaneae</taxon>
        <taxon>Solanum</taxon>
    </lineage>
</organism>
<reference evidence="1" key="2">
    <citation type="submission" date="2015-06" db="UniProtKB">
        <authorList>
            <consortium name="EnsemblPlants"/>
        </authorList>
    </citation>
    <scope>IDENTIFICATION</scope>
    <source>
        <strain evidence="1">DM1-3 516 R44</strain>
    </source>
</reference>
<evidence type="ECO:0000313" key="1">
    <source>
        <dbReference type="EnsemblPlants" id="PGSC0003DMT400097250"/>
    </source>
</evidence>
<sequence>MAIILPKVLVCQALKEKTKLARERSSRRVTEWFCDAVLDRPKLQNLRMRKAKEKGDRIDQRVDRRADRRARLTVLNGPSQHIFGNYKYFFLTFSLVIRLLLNFQF</sequence>
<dbReference type="InParanoid" id="M1E079"/>
<dbReference type="Proteomes" id="UP000011115">
    <property type="component" value="Unassembled WGS sequence"/>
</dbReference>